<proteinExistence type="predicted"/>
<keyword evidence="2" id="KW-1185">Reference proteome</keyword>
<organism evidence="1 2">
    <name type="scientific">Streptomyces malaysiensis subsp. samsunensis</name>
    <dbReference type="NCBI Taxonomy" id="459658"/>
    <lineage>
        <taxon>Bacteria</taxon>
        <taxon>Bacillati</taxon>
        <taxon>Actinomycetota</taxon>
        <taxon>Actinomycetes</taxon>
        <taxon>Kitasatosporales</taxon>
        <taxon>Streptomycetaceae</taxon>
        <taxon>Streptomyces</taxon>
        <taxon>Streptomyces violaceusniger group</taxon>
    </lineage>
</organism>
<accession>A0A9X2M3Q8</accession>
<dbReference type="InterPro" id="IPR027434">
    <property type="entry name" value="Homing_endonucl"/>
</dbReference>
<dbReference type="InterPro" id="IPR009057">
    <property type="entry name" value="Homeodomain-like_sf"/>
</dbReference>
<dbReference type="GO" id="GO:0016539">
    <property type="term" value="P:intein-mediated protein splicing"/>
    <property type="evidence" value="ECO:0007669"/>
    <property type="project" value="InterPro"/>
</dbReference>
<dbReference type="Gene3D" id="3.10.28.10">
    <property type="entry name" value="Homing endonucleases"/>
    <property type="match status" value="1"/>
</dbReference>
<sequence length="262" mass="29802">MHTHGTEVQQKAIMLLRSGVRNADVARELGVPVGTIGHWLHLNRARHGTLPGKTHRPCPRCDGRELDHAAYAYLLGLYLGDGHIIQYSQHRAPSLMIACSESWPGLIDECKAAMRRVFPDNSVCQARRPGCRSVKVYSKHLWCVFPQHGPGKKHDRLIALEPWQQSIVDAHPWKFIRGLFHSDGCRITNWTTRLVAGERKRYEYPRYFFTNKSDDIRKLCSDTLTKVGVEWTTLARGSDPFNISVARRASVALMDKHVGPKY</sequence>
<protein>
    <submittedName>
        <fullName evidence="1">Sigma-70 region 4 domain-containing protein</fullName>
    </submittedName>
</protein>
<evidence type="ECO:0000313" key="2">
    <source>
        <dbReference type="Proteomes" id="UP001142400"/>
    </source>
</evidence>
<dbReference type="InterPro" id="IPR006142">
    <property type="entry name" value="INTEIN"/>
</dbReference>
<comment type="caution">
    <text evidence="1">The sequence shown here is derived from an EMBL/GenBank/DDBJ whole genome shotgun (WGS) entry which is preliminary data.</text>
</comment>
<dbReference type="RefSeq" id="WP_257634827.1">
    <property type="nucleotide sequence ID" value="NZ_JANIIC010000058.1"/>
</dbReference>
<dbReference type="EMBL" id="JANIIC010000058">
    <property type="protein sequence ID" value="MCQ8834501.1"/>
    <property type="molecule type" value="Genomic_DNA"/>
</dbReference>
<dbReference type="SUPFAM" id="SSF46689">
    <property type="entry name" value="Homeodomain-like"/>
    <property type="match status" value="1"/>
</dbReference>
<dbReference type="PRINTS" id="PR00379">
    <property type="entry name" value="INTEIN"/>
</dbReference>
<dbReference type="AlphaFoldDB" id="A0A9X2M3Q8"/>
<gene>
    <name evidence="1" type="ORF">NQU54_36970</name>
</gene>
<name>A0A9X2M3Q8_STRMQ</name>
<dbReference type="Proteomes" id="UP001142400">
    <property type="component" value="Unassembled WGS sequence"/>
</dbReference>
<reference evidence="1" key="1">
    <citation type="submission" date="2022-06" db="EMBL/GenBank/DDBJ databases">
        <title>WGS of actinobacteria.</title>
        <authorList>
            <person name="Thawai C."/>
        </authorList>
    </citation>
    <scope>NUCLEOTIDE SEQUENCE</scope>
    <source>
        <strain evidence="1">DSM 42010</strain>
    </source>
</reference>
<evidence type="ECO:0000313" key="1">
    <source>
        <dbReference type="EMBL" id="MCQ8834501.1"/>
    </source>
</evidence>